<dbReference type="PANTHER" id="PTHR33372:SF5">
    <property type="entry name" value="PROTEIN CHLOROPLAST J-LIKE DOMAIN 1, CHLOROPLASTIC"/>
    <property type="match status" value="1"/>
</dbReference>
<dbReference type="PaxDb" id="3827-XP_004494745.1"/>
<dbReference type="InterPro" id="IPR021788">
    <property type="entry name" value="CPP1-like"/>
</dbReference>
<evidence type="ECO:0000313" key="2">
    <source>
        <dbReference type="Proteomes" id="UP000087171"/>
    </source>
</evidence>
<dbReference type="GO" id="GO:0031969">
    <property type="term" value="C:chloroplast membrane"/>
    <property type="evidence" value="ECO:0007669"/>
    <property type="project" value="TreeGrafter"/>
</dbReference>
<keyword evidence="2" id="KW-1185">Reference proteome</keyword>
<dbReference type="eggNOG" id="ENOG502QQTX">
    <property type="taxonomic scope" value="Eukaryota"/>
</dbReference>
<dbReference type="Pfam" id="PF11833">
    <property type="entry name" value="CPP1-like"/>
    <property type="match status" value="1"/>
</dbReference>
<dbReference type="KEGG" id="cam:101515092"/>
<dbReference type="AlphaFoldDB" id="A0A1S2XWI5"/>
<evidence type="ECO:0000313" key="3">
    <source>
        <dbReference type="RefSeq" id="XP_004494745.1"/>
    </source>
</evidence>
<keyword evidence="1" id="KW-0812">Transmembrane</keyword>
<dbReference type="OrthoDB" id="525159at2759"/>
<dbReference type="RefSeq" id="XP_004494745.1">
    <property type="nucleotide sequence ID" value="XM_004494688.3"/>
</dbReference>
<protein>
    <submittedName>
        <fullName evidence="3">Uncharacterized protein LOC101515092</fullName>
    </submittedName>
</protein>
<evidence type="ECO:0000256" key="1">
    <source>
        <dbReference type="SAM" id="Phobius"/>
    </source>
</evidence>
<feature type="transmembrane region" description="Helical" evidence="1">
    <location>
        <begin position="224"/>
        <end position="242"/>
    </location>
</feature>
<accession>A0A1S2XWI5</accession>
<dbReference type="Proteomes" id="UP000087171">
    <property type="component" value="Chromosome Ca3"/>
</dbReference>
<gene>
    <name evidence="3" type="primary">LOC101515092</name>
</gene>
<name>A0A1S2XWI5_CICAR</name>
<dbReference type="GeneID" id="101515092"/>
<dbReference type="PANTHER" id="PTHR33372">
    <property type="match status" value="1"/>
</dbReference>
<keyword evidence="1" id="KW-1133">Transmembrane helix</keyword>
<organism evidence="2 3">
    <name type="scientific">Cicer arietinum</name>
    <name type="common">Chickpea</name>
    <name type="synonym">Garbanzo</name>
    <dbReference type="NCBI Taxonomy" id="3827"/>
    <lineage>
        <taxon>Eukaryota</taxon>
        <taxon>Viridiplantae</taxon>
        <taxon>Streptophyta</taxon>
        <taxon>Embryophyta</taxon>
        <taxon>Tracheophyta</taxon>
        <taxon>Spermatophyta</taxon>
        <taxon>Magnoliopsida</taxon>
        <taxon>eudicotyledons</taxon>
        <taxon>Gunneridae</taxon>
        <taxon>Pentapetalae</taxon>
        <taxon>rosids</taxon>
        <taxon>fabids</taxon>
        <taxon>Fabales</taxon>
        <taxon>Fabaceae</taxon>
        <taxon>Papilionoideae</taxon>
        <taxon>50 kb inversion clade</taxon>
        <taxon>NPAAA clade</taxon>
        <taxon>Hologalegina</taxon>
        <taxon>IRL clade</taxon>
        <taxon>Cicereae</taxon>
        <taxon>Cicer</taxon>
    </lineage>
</organism>
<sequence>MALTISNTLHCPKFNFSRNYFPPQISTSLRFPKRTTWNDRKIICASASAAGSTNPNGDLNPYEVLGVSPIEKFDMIKAAYTKKKKEAEINGDEATASRLEKAYDKVMMAQLSNRKKGVTFGSFKVSKDIKYADKQPIIPWGPRFAKSSENDMRINLAVAAAFTAWIVVTRSAEYKPLQFLAFAFVYRLFEKLKSFESPKSPTVNADGEDPGEGLRMGKRLLRSLALVFGCVAVSSLAYTFVLNIIESASGYIPSLLYNSQELIITASSAIMLYILTSFYR</sequence>
<dbReference type="STRING" id="3827.A0A1S2XWI5"/>
<reference evidence="2" key="1">
    <citation type="journal article" date="2013" name="Nat. Biotechnol.">
        <title>Draft genome sequence of chickpea (Cicer arietinum) provides a resource for trait improvement.</title>
        <authorList>
            <person name="Varshney R.K."/>
            <person name="Song C."/>
            <person name="Saxena R.K."/>
            <person name="Azam S."/>
            <person name="Yu S."/>
            <person name="Sharpe A.G."/>
            <person name="Cannon S."/>
            <person name="Baek J."/>
            <person name="Rosen B.D."/>
            <person name="Tar'an B."/>
            <person name="Millan T."/>
            <person name="Zhang X."/>
            <person name="Ramsay L.D."/>
            <person name="Iwata A."/>
            <person name="Wang Y."/>
            <person name="Nelson W."/>
            <person name="Farmer A.D."/>
            <person name="Gaur P.M."/>
            <person name="Soderlund C."/>
            <person name="Penmetsa R.V."/>
            <person name="Xu C."/>
            <person name="Bharti A.K."/>
            <person name="He W."/>
            <person name="Winter P."/>
            <person name="Zhao S."/>
            <person name="Hane J.K."/>
            <person name="Carrasquilla-Garcia N."/>
            <person name="Condie J.A."/>
            <person name="Upadhyaya H.D."/>
            <person name="Luo M.C."/>
            <person name="Thudi M."/>
            <person name="Gowda C.L."/>
            <person name="Singh N.P."/>
            <person name="Lichtenzveig J."/>
            <person name="Gali K.K."/>
            <person name="Rubio J."/>
            <person name="Nadarajan N."/>
            <person name="Dolezel J."/>
            <person name="Bansal K.C."/>
            <person name="Xu X."/>
            <person name="Edwards D."/>
            <person name="Zhang G."/>
            <person name="Kahl G."/>
            <person name="Gil J."/>
            <person name="Singh K.B."/>
            <person name="Datta S.K."/>
            <person name="Jackson S.A."/>
            <person name="Wang J."/>
            <person name="Cook D.R."/>
        </authorList>
    </citation>
    <scope>NUCLEOTIDE SEQUENCE [LARGE SCALE GENOMIC DNA]</scope>
    <source>
        <strain evidence="2">cv. CDC Frontier</strain>
    </source>
</reference>
<keyword evidence="1" id="KW-0472">Membrane</keyword>
<reference evidence="3" key="2">
    <citation type="submission" date="2025-08" db="UniProtKB">
        <authorList>
            <consortium name="RefSeq"/>
        </authorList>
    </citation>
    <scope>IDENTIFICATION</scope>
    <source>
        <tissue evidence="3">Etiolated seedlings</tissue>
    </source>
</reference>
<feature type="transmembrane region" description="Helical" evidence="1">
    <location>
        <begin position="262"/>
        <end position="279"/>
    </location>
</feature>
<proteinExistence type="predicted"/>